<organism evidence="2 3">
    <name type="scientific">Stenotrophomonas maltophilia</name>
    <name type="common">Pseudomonas maltophilia</name>
    <name type="synonym">Xanthomonas maltophilia</name>
    <dbReference type="NCBI Taxonomy" id="40324"/>
    <lineage>
        <taxon>Bacteria</taxon>
        <taxon>Pseudomonadati</taxon>
        <taxon>Pseudomonadota</taxon>
        <taxon>Gammaproteobacteria</taxon>
        <taxon>Lysobacterales</taxon>
        <taxon>Lysobacteraceae</taxon>
        <taxon>Stenotrophomonas</taxon>
        <taxon>Stenotrophomonas maltophilia group</taxon>
    </lineage>
</organism>
<gene>
    <name evidence="2" type="ORF">QEG23_003704</name>
</gene>
<proteinExistence type="predicted"/>
<dbReference type="Pfam" id="PF04964">
    <property type="entry name" value="Flp_Fap"/>
    <property type="match status" value="1"/>
</dbReference>
<protein>
    <submittedName>
        <fullName evidence="2">Flp family type IVb pilin</fullName>
    </submittedName>
</protein>
<dbReference type="RefSeq" id="WP_049448369.1">
    <property type="nucleotide sequence ID" value="NZ_CP027562.1"/>
</dbReference>
<feature type="transmembrane region" description="Helical" evidence="1">
    <location>
        <begin position="20"/>
        <end position="43"/>
    </location>
</feature>
<name>A0A2J0SUD9_STEMA</name>
<dbReference type="AlphaFoldDB" id="A0A2J0SUD9"/>
<dbReference type="Proteomes" id="UP001218208">
    <property type="component" value="Unassembled WGS sequence"/>
</dbReference>
<reference evidence="2" key="1">
    <citation type="submission" date="2022-07" db="EMBL/GenBank/DDBJ databases">
        <authorList>
            <consortium name="DAFM: The Division of Animal and Food Microbiology"/>
        </authorList>
    </citation>
    <scope>NUCLEOTIDE SEQUENCE</scope>
    <source>
        <strain evidence="2">19MO01SH01-2</strain>
    </source>
</reference>
<keyword evidence="1" id="KW-0812">Transmembrane</keyword>
<accession>A0A2J0SUD9</accession>
<dbReference type="EMBL" id="ABLOJW010000024">
    <property type="protein sequence ID" value="EKT4094152.1"/>
    <property type="molecule type" value="Genomic_DNA"/>
</dbReference>
<evidence type="ECO:0000313" key="2">
    <source>
        <dbReference type="EMBL" id="EKT4094152.1"/>
    </source>
</evidence>
<keyword evidence="1" id="KW-1133">Transmembrane helix</keyword>
<comment type="caution">
    <text evidence="2">The sequence shown here is derived from an EMBL/GenBank/DDBJ whole genome shotgun (WGS) entry which is preliminary data.</text>
</comment>
<sequence length="63" mass="6647">MNASIRKFLKEEDGVTALEYGLLAAVIAGVLIALGSTQIQTFFSTLFENLTKLANKASGTTPA</sequence>
<evidence type="ECO:0000313" key="3">
    <source>
        <dbReference type="Proteomes" id="UP001218208"/>
    </source>
</evidence>
<evidence type="ECO:0000256" key="1">
    <source>
        <dbReference type="SAM" id="Phobius"/>
    </source>
</evidence>
<dbReference type="InterPro" id="IPR007047">
    <property type="entry name" value="Flp_Fap"/>
</dbReference>
<keyword evidence="1" id="KW-0472">Membrane</keyword>